<dbReference type="InterPro" id="IPR012795">
    <property type="entry name" value="tRNA_Ile_lys_synt_N"/>
</dbReference>
<dbReference type="PANTHER" id="PTHR43033">
    <property type="entry name" value="TRNA(ILE)-LYSIDINE SYNTHASE-RELATED"/>
    <property type="match status" value="1"/>
</dbReference>
<evidence type="ECO:0000256" key="7">
    <source>
        <dbReference type="ARBA" id="ARBA00048539"/>
    </source>
</evidence>
<accession>A0A550JJC5</accession>
<dbReference type="SUPFAM" id="SSF56037">
    <property type="entry name" value="PheT/TilS domain"/>
    <property type="match status" value="1"/>
</dbReference>
<dbReference type="Proteomes" id="UP000317155">
    <property type="component" value="Unassembled WGS sequence"/>
</dbReference>
<evidence type="ECO:0000256" key="3">
    <source>
        <dbReference type="ARBA" id="ARBA00022598"/>
    </source>
</evidence>
<dbReference type="InterPro" id="IPR012094">
    <property type="entry name" value="tRNA_Ile_lys_synt"/>
</dbReference>
<keyword evidence="4 8" id="KW-0819">tRNA processing</keyword>
<comment type="function">
    <text evidence="8">Ligates lysine onto the cytidine present at position 34 of the AUA codon-specific tRNA(Ile) that contains the anticodon CAU, in an ATP-dependent manner. Cytidine is converted to lysidine, thus changing the amino acid specificity of the tRNA from methionine to isoleucine.</text>
</comment>
<proteinExistence type="inferred from homology"/>
<sequence>MDKLFIENVTRRQLLAPGERVLTAVSGGADSVALLVLLQRNAQSLGIEVAAAHLDHGMRPESGEDAEFVRRLCAELDIPLCVGKRDVPKLSRLAKEGLEASARRARREFLMETAATRGCVKVALGHHRGDQAETLLHRLLRGSGSSGLSAMQPWSPPFIRPLLPFAREQLQEFLAEHGWPFIEDASNRDPRFTRNRIRHQLLPLLENFNPRIEEHLCRLSERLSEEEAFWREREDEALKVVSLDQSDGLSLSRGLLLELHPALLPRVLRRALAQVRGDLQGIASSHLRAVRALVESERPQGGLDLPGAWVGRRYERLWLRRECPQGMENAPLEIPGPGKYVLADGGELQVTVEGGPGKTTALIEEFDGFTIDFPLQWRSFCSGDRFHPEGAPGGKKLKSFFIDQKIEKEKRRSLWLLAKDEILWVVGVRRCQDYRPEAACGRVLRFVYRPGNAHENGL</sequence>
<evidence type="ECO:0000256" key="4">
    <source>
        <dbReference type="ARBA" id="ARBA00022694"/>
    </source>
</evidence>
<keyword evidence="11" id="KW-1185">Reference proteome</keyword>
<comment type="domain">
    <text evidence="8">The N-terminal region contains the highly conserved SGGXDS motif, predicted to be a P-loop motif involved in ATP binding.</text>
</comment>
<dbReference type="CDD" id="cd01992">
    <property type="entry name" value="TilS_N"/>
    <property type="match status" value="1"/>
</dbReference>
<dbReference type="Pfam" id="PF09179">
    <property type="entry name" value="TilS"/>
    <property type="match status" value="1"/>
</dbReference>
<dbReference type="NCBIfam" id="TIGR02432">
    <property type="entry name" value="lysidine_TilS_N"/>
    <property type="match status" value="1"/>
</dbReference>
<keyword evidence="6 8" id="KW-0067">ATP-binding</keyword>
<dbReference type="Pfam" id="PF11734">
    <property type="entry name" value="TilS_C"/>
    <property type="match status" value="1"/>
</dbReference>
<gene>
    <name evidence="8 10" type="primary">tilS</name>
    <name evidence="10" type="ORF">FL622_04280</name>
</gene>
<dbReference type="InterPro" id="IPR014729">
    <property type="entry name" value="Rossmann-like_a/b/a_fold"/>
</dbReference>
<dbReference type="SUPFAM" id="SSF82829">
    <property type="entry name" value="MesJ substrate recognition domain-like"/>
    <property type="match status" value="1"/>
</dbReference>
<dbReference type="GO" id="GO:0006400">
    <property type="term" value="P:tRNA modification"/>
    <property type="evidence" value="ECO:0007669"/>
    <property type="project" value="UniProtKB-UniRule"/>
</dbReference>
<dbReference type="GO" id="GO:0005737">
    <property type="term" value="C:cytoplasm"/>
    <property type="evidence" value="ECO:0007669"/>
    <property type="project" value="UniProtKB-SubCell"/>
</dbReference>
<dbReference type="SMART" id="SM00977">
    <property type="entry name" value="TilS_C"/>
    <property type="match status" value="1"/>
</dbReference>
<comment type="caution">
    <text evidence="10">The sequence shown here is derived from an EMBL/GenBank/DDBJ whole genome shotgun (WGS) entry which is preliminary data.</text>
</comment>
<comment type="similarity">
    <text evidence="8">Belongs to the tRNA(Ile)-lysidine synthase family.</text>
</comment>
<evidence type="ECO:0000259" key="9">
    <source>
        <dbReference type="SMART" id="SM00977"/>
    </source>
</evidence>
<name>A0A550JJC5_9BACT</name>
<comment type="subcellular location">
    <subcellularLocation>
        <location evidence="1 8">Cytoplasm</location>
    </subcellularLocation>
</comment>
<dbReference type="GO" id="GO:0032267">
    <property type="term" value="F:tRNA(Ile)-lysidine synthase activity"/>
    <property type="evidence" value="ECO:0007669"/>
    <property type="project" value="UniProtKB-EC"/>
</dbReference>
<dbReference type="OrthoDB" id="9807403at2"/>
<feature type="binding site" evidence="8">
    <location>
        <begin position="26"/>
        <end position="31"/>
    </location>
    <ligand>
        <name>ATP</name>
        <dbReference type="ChEBI" id="CHEBI:30616"/>
    </ligand>
</feature>
<dbReference type="InterPro" id="IPR015262">
    <property type="entry name" value="tRNA_Ile_lys_synt_subst-bd"/>
</dbReference>
<evidence type="ECO:0000256" key="6">
    <source>
        <dbReference type="ARBA" id="ARBA00022840"/>
    </source>
</evidence>
<evidence type="ECO:0000256" key="2">
    <source>
        <dbReference type="ARBA" id="ARBA00022490"/>
    </source>
</evidence>
<evidence type="ECO:0000256" key="8">
    <source>
        <dbReference type="HAMAP-Rule" id="MF_01161"/>
    </source>
</evidence>
<dbReference type="RefSeq" id="WP_092056161.1">
    <property type="nucleotide sequence ID" value="NZ_FOJJ01000012.1"/>
</dbReference>
<organism evidence="10 11">
    <name type="scientific">Trichloromonas acetexigens</name>
    <dbReference type="NCBI Taxonomy" id="38815"/>
    <lineage>
        <taxon>Bacteria</taxon>
        <taxon>Pseudomonadati</taxon>
        <taxon>Thermodesulfobacteriota</taxon>
        <taxon>Desulfuromonadia</taxon>
        <taxon>Desulfuromonadales</taxon>
        <taxon>Trichloromonadaceae</taxon>
        <taxon>Trichloromonas</taxon>
    </lineage>
</organism>
<evidence type="ECO:0000256" key="5">
    <source>
        <dbReference type="ARBA" id="ARBA00022741"/>
    </source>
</evidence>
<dbReference type="PANTHER" id="PTHR43033:SF1">
    <property type="entry name" value="TRNA(ILE)-LYSIDINE SYNTHASE-RELATED"/>
    <property type="match status" value="1"/>
</dbReference>
<evidence type="ECO:0000313" key="10">
    <source>
        <dbReference type="EMBL" id="TRO83307.1"/>
    </source>
</evidence>
<dbReference type="SUPFAM" id="SSF52402">
    <property type="entry name" value="Adenine nucleotide alpha hydrolases-like"/>
    <property type="match status" value="1"/>
</dbReference>
<comment type="catalytic activity">
    <reaction evidence="7 8">
        <text>cytidine(34) in tRNA(Ile2) + L-lysine + ATP = lysidine(34) in tRNA(Ile2) + AMP + diphosphate + H(+)</text>
        <dbReference type="Rhea" id="RHEA:43744"/>
        <dbReference type="Rhea" id="RHEA-COMP:10625"/>
        <dbReference type="Rhea" id="RHEA-COMP:10670"/>
        <dbReference type="ChEBI" id="CHEBI:15378"/>
        <dbReference type="ChEBI" id="CHEBI:30616"/>
        <dbReference type="ChEBI" id="CHEBI:32551"/>
        <dbReference type="ChEBI" id="CHEBI:33019"/>
        <dbReference type="ChEBI" id="CHEBI:82748"/>
        <dbReference type="ChEBI" id="CHEBI:83665"/>
        <dbReference type="ChEBI" id="CHEBI:456215"/>
        <dbReference type="EC" id="6.3.4.19"/>
    </reaction>
</comment>
<dbReference type="EC" id="6.3.4.19" evidence="8"/>
<dbReference type="NCBIfam" id="TIGR02433">
    <property type="entry name" value="lysidine_TilS_C"/>
    <property type="match status" value="1"/>
</dbReference>
<dbReference type="HAMAP" id="MF_01161">
    <property type="entry name" value="tRNA_Ile_lys_synt"/>
    <property type="match status" value="1"/>
</dbReference>
<keyword evidence="2 8" id="KW-0963">Cytoplasm</keyword>
<keyword evidence="5 8" id="KW-0547">Nucleotide-binding</keyword>
<dbReference type="Gene3D" id="1.20.59.20">
    <property type="match status" value="1"/>
</dbReference>
<feature type="domain" description="Lysidine-tRNA(Ile) synthetase C-terminal" evidence="9">
    <location>
        <begin position="375"/>
        <end position="446"/>
    </location>
</feature>
<dbReference type="AlphaFoldDB" id="A0A550JJC5"/>
<keyword evidence="3 8" id="KW-0436">Ligase</keyword>
<dbReference type="GO" id="GO:0005524">
    <property type="term" value="F:ATP binding"/>
    <property type="evidence" value="ECO:0007669"/>
    <property type="project" value="UniProtKB-UniRule"/>
</dbReference>
<protein>
    <recommendedName>
        <fullName evidence="8">tRNA(Ile)-lysidine synthase</fullName>
        <ecNumber evidence="8">6.3.4.19</ecNumber>
    </recommendedName>
    <alternativeName>
        <fullName evidence="8">tRNA(Ile)-2-lysyl-cytidine synthase</fullName>
    </alternativeName>
    <alternativeName>
        <fullName evidence="8">tRNA(Ile)-lysidine synthetase</fullName>
    </alternativeName>
</protein>
<dbReference type="Gene3D" id="3.40.50.620">
    <property type="entry name" value="HUPs"/>
    <property type="match status" value="1"/>
</dbReference>
<dbReference type="InterPro" id="IPR012796">
    <property type="entry name" value="Lysidine-tRNA-synth_C"/>
</dbReference>
<evidence type="ECO:0000313" key="11">
    <source>
        <dbReference type="Proteomes" id="UP000317155"/>
    </source>
</evidence>
<reference evidence="10 11" key="1">
    <citation type="submission" date="2019-07" db="EMBL/GenBank/DDBJ databases">
        <title>Insights of Desulfuromonas acetexigens electromicrobiology.</title>
        <authorList>
            <person name="Katuri K."/>
            <person name="Sapireddy V."/>
            <person name="Shaw D.R."/>
            <person name="Saikaly P."/>
        </authorList>
    </citation>
    <scope>NUCLEOTIDE SEQUENCE [LARGE SCALE GENOMIC DNA]</scope>
    <source>
        <strain evidence="10 11">2873</strain>
    </source>
</reference>
<evidence type="ECO:0000256" key="1">
    <source>
        <dbReference type="ARBA" id="ARBA00004496"/>
    </source>
</evidence>
<dbReference type="Pfam" id="PF01171">
    <property type="entry name" value="ATP_bind_3"/>
    <property type="match status" value="1"/>
</dbReference>
<dbReference type="EMBL" id="VJVV01000002">
    <property type="protein sequence ID" value="TRO83307.1"/>
    <property type="molecule type" value="Genomic_DNA"/>
</dbReference>
<dbReference type="InterPro" id="IPR011063">
    <property type="entry name" value="TilS/TtcA_N"/>
</dbReference>